<dbReference type="EMBL" id="LYVF01000062">
    <property type="protein sequence ID" value="OAT85552.1"/>
    <property type="molecule type" value="Genomic_DNA"/>
</dbReference>
<protein>
    <submittedName>
        <fullName evidence="3">ATPase</fullName>
    </submittedName>
</protein>
<evidence type="ECO:0000256" key="1">
    <source>
        <dbReference type="SAM" id="MobiDB-lite"/>
    </source>
</evidence>
<feature type="compositionally biased region" description="Basic and acidic residues" evidence="1">
    <location>
        <begin position="289"/>
        <end position="308"/>
    </location>
</feature>
<reference evidence="3 4" key="1">
    <citation type="submission" date="2016-04" db="EMBL/GenBank/DDBJ databases">
        <authorList>
            <person name="Evans L.H."/>
            <person name="Alamgir A."/>
            <person name="Owens N."/>
            <person name="Weber N.D."/>
            <person name="Virtaneva K."/>
            <person name="Barbian K."/>
            <person name="Babar A."/>
            <person name="Rosenke K."/>
        </authorList>
    </citation>
    <scope>NUCLEOTIDE SEQUENCE [LARGE SCALE GENOMIC DNA]</scope>
    <source>
        <strain evidence="3 4">LMa1</strain>
    </source>
</reference>
<dbReference type="Gene3D" id="3.40.50.300">
    <property type="entry name" value="P-loop containing nucleotide triphosphate hydrolases"/>
    <property type="match status" value="1"/>
</dbReference>
<proteinExistence type="predicted"/>
<name>A0A1B7LH87_9FIRM</name>
<dbReference type="Proteomes" id="UP000078532">
    <property type="component" value="Unassembled WGS sequence"/>
</dbReference>
<dbReference type="STRING" id="1838280.A6M21_06360"/>
<dbReference type="PANTHER" id="PTHR42759">
    <property type="entry name" value="MOXR FAMILY PROTEIN"/>
    <property type="match status" value="1"/>
</dbReference>
<feature type="compositionally biased region" description="Basic and acidic residues" evidence="1">
    <location>
        <begin position="323"/>
        <end position="332"/>
    </location>
</feature>
<dbReference type="OrthoDB" id="9783370at2"/>
<evidence type="ECO:0000313" key="4">
    <source>
        <dbReference type="Proteomes" id="UP000078532"/>
    </source>
</evidence>
<comment type="caution">
    <text evidence="3">The sequence shown here is derived from an EMBL/GenBank/DDBJ whole genome shotgun (WGS) entry which is preliminary data.</text>
</comment>
<dbReference type="SMART" id="SM00382">
    <property type="entry name" value="AAA"/>
    <property type="match status" value="1"/>
</dbReference>
<dbReference type="InterPro" id="IPR050764">
    <property type="entry name" value="CbbQ/NirQ/NorQ/GpvN"/>
</dbReference>
<sequence>MDVFKSIESIISALVKQQYLISRASATTVFLAVRLGKPLLVEGPAGAGKTGLARALAGALNTELVRLQCYPGLDEARALYEWNYQKQLLYIQSRAGEKAGWEKIRQDIYTPEFLLGRPVLRAFLAGRPVVLLIDEVDKSDEELESFLLEALSDFQLSIPELGTVHAGHIPLTVLTSNNSRELSDALKRRCLHLYLPYPGEEQEQAIIALKVPGLDRRLAAQAVEFVHTLRRLPLKKGPSIAETLDWAHALLLLGAEQLDPAVVAGTLDILLKYQQDVELVGEKLAGLLPREKPPEAETPAGRREKPAGKELAVVDEEPGGLSGERDLSRFDF</sequence>
<dbReference type="GO" id="GO:0005524">
    <property type="term" value="F:ATP binding"/>
    <property type="evidence" value="ECO:0007669"/>
    <property type="project" value="InterPro"/>
</dbReference>
<dbReference type="InterPro" id="IPR003593">
    <property type="entry name" value="AAA+_ATPase"/>
</dbReference>
<accession>A0A1B7LH87</accession>
<dbReference type="AlphaFoldDB" id="A0A1B7LH87"/>
<organism evidence="3 4">
    <name type="scientific">Desulfotomaculum copahuensis</name>
    <dbReference type="NCBI Taxonomy" id="1838280"/>
    <lineage>
        <taxon>Bacteria</taxon>
        <taxon>Bacillati</taxon>
        <taxon>Bacillota</taxon>
        <taxon>Clostridia</taxon>
        <taxon>Eubacteriales</taxon>
        <taxon>Desulfotomaculaceae</taxon>
        <taxon>Desulfotomaculum</taxon>
    </lineage>
</organism>
<feature type="region of interest" description="Disordered" evidence="1">
    <location>
        <begin position="288"/>
        <end position="332"/>
    </location>
</feature>
<dbReference type="SUPFAM" id="SSF52540">
    <property type="entry name" value="P-loop containing nucleoside triphosphate hydrolases"/>
    <property type="match status" value="1"/>
</dbReference>
<dbReference type="RefSeq" id="WP_066666900.1">
    <property type="nucleotide sequence ID" value="NZ_LYVF01000062.1"/>
</dbReference>
<dbReference type="CDD" id="cd00009">
    <property type="entry name" value="AAA"/>
    <property type="match status" value="1"/>
</dbReference>
<gene>
    <name evidence="3" type="ORF">A6M21_06360</name>
</gene>
<keyword evidence="4" id="KW-1185">Reference proteome</keyword>
<evidence type="ECO:0000259" key="2">
    <source>
        <dbReference type="SMART" id="SM00382"/>
    </source>
</evidence>
<feature type="domain" description="AAA+ ATPase" evidence="2">
    <location>
        <begin position="35"/>
        <end position="199"/>
    </location>
</feature>
<dbReference type="InterPro" id="IPR027417">
    <property type="entry name" value="P-loop_NTPase"/>
</dbReference>
<dbReference type="Pfam" id="PF07728">
    <property type="entry name" value="AAA_5"/>
    <property type="match status" value="1"/>
</dbReference>
<dbReference type="GO" id="GO:0016887">
    <property type="term" value="F:ATP hydrolysis activity"/>
    <property type="evidence" value="ECO:0007669"/>
    <property type="project" value="InterPro"/>
</dbReference>
<dbReference type="PANTHER" id="PTHR42759:SF1">
    <property type="entry name" value="MAGNESIUM-CHELATASE SUBUNIT CHLD"/>
    <property type="match status" value="1"/>
</dbReference>
<evidence type="ECO:0000313" key="3">
    <source>
        <dbReference type="EMBL" id="OAT85552.1"/>
    </source>
</evidence>
<dbReference type="InterPro" id="IPR011704">
    <property type="entry name" value="ATPase_dyneun-rel_AAA"/>
</dbReference>